<protein>
    <submittedName>
        <fullName evidence="1">Uncharacterized protein</fullName>
    </submittedName>
</protein>
<sequence length="24" mass="2565">MMGLVNAMSTSKAIVCFCDSNLTQ</sequence>
<evidence type="ECO:0000313" key="1">
    <source>
        <dbReference type="EMBL" id="JAH98658.1"/>
    </source>
</evidence>
<dbReference type="AlphaFoldDB" id="A0A0E9XAC2"/>
<reference evidence="1" key="2">
    <citation type="journal article" date="2015" name="Fish Shellfish Immunol.">
        <title>Early steps in the European eel (Anguilla anguilla)-Vibrio vulnificus interaction in the gills: Role of the RtxA13 toxin.</title>
        <authorList>
            <person name="Callol A."/>
            <person name="Pajuelo D."/>
            <person name="Ebbesson L."/>
            <person name="Teles M."/>
            <person name="MacKenzie S."/>
            <person name="Amaro C."/>
        </authorList>
    </citation>
    <scope>NUCLEOTIDE SEQUENCE</scope>
</reference>
<organism evidence="1">
    <name type="scientific">Anguilla anguilla</name>
    <name type="common">European freshwater eel</name>
    <name type="synonym">Muraena anguilla</name>
    <dbReference type="NCBI Taxonomy" id="7936"/>
    <lineage>
        <taxon>Eukaryota</taxon>
        <taxon>Metazoa</taxon>
        <taxon>Chordata</taxon>
        <taxon>Craniata</taxon>
        <taxon>Vertebrata</taxon>
        <taxon>Euteleostomi</taxon>
        <taxon>Actinopterygii</taxon>
        <taxon>Neopterygii</taxon>
        <taxon>Teleostei</taxon>
        <taxon>Anguilliformes</taxon>
        <taxon>Anguillidae</taxon>
        <taxon>Anguilla</taxon>
    </lineage>
</organism>
<reference evidence="1" key="1">
    <citation type="submission" date="2014-11" db="EMBL/GenBank/DDBJ databases">
        <authorList>
            <person name="Amaro Gonzalez C."/>
        </authorList>
    </citation>
    <scope>NUCLEOTIDE SEQUENCE</scope>
</reference>
<dbReference type="EMBL" id="GBXM01009919">
    <property type="protein sequence ID" value="JAH98658.1"/>
    <property type="molecule type" value="Transcribed_RNA"/>
</dbReference>
<proteinExistence type="predicted"/>
<accession>A0A0E9XAC2</accession>
<name>A0A0E9XAC2_ANGAN</name>